<accession>A0A1S1KWR8</accession>
<gene>
    <name evidence="2" type="ORF">BKG82_09050</name>
</gene>
<dbReference type="Gene3D" id="3.50.50.60">
    <property type="entry name" value="FAD/NAD(P)-binding domain"/>
    <property type="match status" value="1"/>
</dbReference>
<dbReference type="InterPro" id="IPR052189">
    <property type="entry name" value="L-asp_N-monooxygenase_NS-form"/>
</dbReference>
<evidence type="ECO:0000259" key="1">
    <source>
        <dbReference type="Pfam" id="PF13454"/>
    </source>
</evidence>
<dbReference type="SUPFAM" id="SSF51905">
    <property type="entry name" value="FAD/NAD(P)-binding domain"/>
    <property type="match status" value="2"/>
</dbReference>
<dbReference type="RefSeq" id="WP_070941483.1">
    <property type="nucleotide sequence ID" value="NZ_JBJIAN010000003.1"/>
</dbReference>
<proteinExistence type="predicted"/>
<dbReference type="EMBL" id="MLIQ01000013">
    <property type="protein sequence ID" value="OHU57801.1"/>
    <property type="molecule type" value="Genomic_DNA"/>
</dbReference>
<name>A0A1S1KWR8_MYCCH</name>
<dbReference type="InterPro" id="IPR038732">
    <property type="entry name" value="HpyO/CreE_NAD-binding"/>
</dbReference>
<protein>
    <submittedName>
        <fullName evidence="2">Lycopene cyclase</fullName>
    </submittedName>
</protein>
<dbReference type="PRINTS" id="PR00469">
    <property type="entry name" value="PNDRDTASEII"/>
</dbReference>
<dbReference type="PRINTS" id="PR00368">
    <property type="entry name" value="FADPNR"/>
</dbReference>
<sequence length="434" mass="46531">MTRVAVVGAGAAGTLVALHLLRRDVLGALHLTVIDPDRSTGPGVPYRTTDPRHLLNVPAGKLSVDAAEPSDFVAWLAENGVPEASPEDFVPRELFGRYLSSAFEGARGDRVTRVHHRAVAVARHTGGLSVALCNGAEVHADTVVLAAGPNTPGTSWAPDWLRRSALFVSDPWRAGVLDNLPEDGDLLLVGTGLTMADLACTLRRPGRILHAISRGGLLPRAHRLDPHPPARAPAFVIERGDVLEQAVRYVRDVISEDGDMCAAVDALRPHAGALWAGMSMGERECFLRKYRRLWDIHRHRMAPRTATQIDGDIADGALRVHRAELQDVVALGSGVAVTLSTGQVLHARAVINCTGPQYDLTAGADRLWSQLLVDGLARPGPLNLGLDTDTDGRLLPGVVPMWAIGPLRRGNLWETTAFVEIRAQAEKLAALIGS</sequence>
<dbReference type="Proteomes" id="UP000180043">
    <property type="component" value="Unassembled WGS sequence"/>
</dbReference>
<evidence type="ECO:0000313" key="2">
    <source>
        <dbReference type="EMBL" id="OHU57801.1"/>
    </source>
</evidence>
<dbReference type="PANTHER" id="PTHR40254">
    <property type="entry name" value="BLR0577 PROTEIN"/>
    <property type="match status" value="1"/>
</dbReference>
<comment type="caution">
    <text evidence="2">The sequence shown here is derived from an EMBL/GenBank/DDBJ whole genome shotgun (WGS) entry which is preliminary data.</text>
</comment>
<feature type="domain" description="FAD-dependent urate hydroxylase HpyO/Asp monooxygenase CreE-like FAD/NAD(P)-binding" evidence="1">
    <location>
        <begin position="5"/>
        <end position="148"/>
    </location>
</feature>
<organism evidence="2 3">
    <name type="scientific">Mycobacteroides chelonae</name>
    <name type="common">Mycobacterium chelonae</name>
    <dbReference type="NCBI Taxonomy" id="1774"/>
    <lineage>
        <taxon>Bacteria</taxon>
        <taxon>Bacillati</taxon>
        <taxon>Actinomycetota</taxon>
        <taxon>Actinomycetes</taxon>
        <taxon>Mycobacteriales</taxon>
        <taxon>Mycobacteriaceae</taxon>
        <taxon>Mycobacteroides</taxon>
    </lineage>
</organism>
<dbReference type="Pfam" id="PF13454">
    <property type="entry name" value="NAD_binding_9"/>
    <property type="match status" value="1"/>
</dbReference>
<reference evidence="2 3" key="1">
    <citation type="submission" date="2016-10" db="EMBL/GenBank/DDBJ databases">
        <title>Evaluation of Human, Veterinary and Environmental Mycobacterium chelonae Isolates by Core Genome Phylogenomic Analysis, Targeted Gene Comparison, and Anti-microbial Susceptibility Patterns: A Tale of Mistaken Identities.</title>
        <authorList>
            <person name="Fogelson S.B."/>
            <person name="Camus A.C."/>
            <person name="Lorenz W."/>
            <person name="Vasireddy R."/>
            <person name="Vasireddy S."/>
            <person name="Smith T."/>
            <person name="Brown-Elliott B.A."/>
            <person name="Wallace R.J.Jr."/>
            <person name="Hasan N.A."/>
            <person name="Reischl U."/>
            <person name="Sanchez S."/>
        </authorList>
    </citation>
    <scope>NUCLEOTIDE SEQUENCE [LARGE SCALE GENOMIC DNA]</scope>
    <source>
        <strain evidence="2 3">15515</strain>
    </source>
</reference>
<dbReference type="PANTHER" id="PTHR40254:SF1">
    <property type="entry name" value="BLR0577 PROTEIN"/>
    <property type="match status" value="1"/>
</dbReference>
<dbReference type="AlphaFoldDB" id="A0A1S1KWR8"/>
<evidence type="ECO:0000313" key="3">
    <source>
        <dbReference type="Proteomes" id="UP000180043"/>
    </source>
</evidence>
<dbReference type="InterPro" id="IPR036188">
    <property type="entry name" value="FAD/NAD-bd_sf"/>
</dbReference>